<dbReference type="InterPro" id="IPR013549">
    <property type="entry name" value="DUF1731"/>
</dbReference>
<dbReference type="Proteomes" id="UP000694569">
    <property type="component" value="Unplaced"/>
</dbReference>
<dbReference type="InterPro" id="IPR010099">
    <property type="entry name" value="SDR39U1"/>
</dbReference>
<protein>
    <submittedName>
        <fullName evidence="3">Short chain dehydrogenase/reductase family 39U member 1</fullName>
    </submittedName>
</protein>
<accession>A0A8C5LZ74</accession>
<reference evidence="3" key="2">
    <citation type="submission" date="2025-09" db="UniProtKB">
        <authorList>
            <consortium name="Ensembl"/>
        </authorList>
    </citation>
    <scope>IDENTIFICATION</scope>
</reference>
<dbReference type="NCBIfam" id="TIGR01777">
    <property type="entry name" value="yfcH"/>
    <property type="match status" value="1"/>
</dbReference>
<evidence type="ECO:0000259" key="2">
    <source>
        <dbReference type="Pfam" id="PF08338"/>
    </source>
</evidence>
<dbReference type="PANTHER" id="PTHR11092:SF0">
    <property type="entry name" value="EPIMERASE FAMILY PROTEIN SDR39U1"/>
    <property type="match status" value="1"/>
</dbReference>
<feature type="domain" description="DUF1731" evidence="2">
    <location>
        <begin position="251"/>
        <end position="298"/>
    </location>
</feature>
<sequence>MRVIIGGGSGFIGQSLSQLLYRRGHKVTVVSRHPGESRITWDEVSKRGIPACDAVVNLAGENVLNPFKRWTPQFKDEVTSSRIETSRILALAISQSESPPRSWILVTGVGYYPPSRKQEYSEESPGGDADFLSRLVKDWEAAGQLPITDHNPKTQLVRIRTGVVLGRTGGALPSMLWPFRLFLGGPVGSGQQPFPWVHIEDLCRLLCQTIEQEGSGGGILNAVSPSSISDTNSDFTQALSKALSRPAVVPAPAFAIRALLGTDRAVMLLEGQRVSPKRTLQSGFTFLYPDLASALVDLVKT</sequence>
<dbReference type="GeneTree" id="ENSGT00390000000337"/>
<dbReference type="PANTHER" id="PTHR11092">
    <property type="entry name" value="SUGAR NUCLEOTIDE EPIMERASE RELATED"/>
    <property type="match status" value="1"/>
</dbReference>
<evidence type="ECO:0000313" key="3">
    <source>
        <dbReference type="Ensembl" id="ENSLLEP00000007240.1"/>
    </source>
</evidence>
<dbReference type="Ensembl" id="ENSLLET00000007539.1">
    <property type="protein sequence ID" value="ENSLLEP00000007240.1"/>
    <property type="gene ID" value="ENSLLEG00000004582.1"/>
</dbReference>
<evidence type="ECO:0000259" key="1">
    <source>
        <dbReference type="Pfam" id="PF01370"/>
    </source>
</evidence>
<dbReference type="Pfam" id="PF08338">
    <property type="entry name" value="DUF1731"/>
    <property type="match status" value="1"/>
</dbReference>
<proteinExistence type="predicted"/>
<dbReference type="InterPro" id="IPR001509">
    <property type="entry name" value="Epimerase_deHydtase"/>
</dbReference>
<dbReference type="AlphaFoldDB" id="A0A8C5LZ74"/>
<dbReference type="SUPFAM" id="SSF51735">
    <property type="entry name" value="NAD(P)-binding Rossmann-fold domains"/>
    <property type="match status" value="1"/>
</dbReference>
<keyword evidence="4" id="KW-1185">Reference proteome</keyword>
<dbReference type="InterPro" id="IPR036291">
    <property type="entry name" value="NAD(P)-bd_dom_sf"/>
</dbReference>
<name>A0A8C5LZ74_9ANUR</name>
<dbReference type="Pfam" id="PF01370">
    <property type="entry name" value="Epimerase"/>
    <property type="match status" value="1"/>
</dbReference>
<dbReference type="CDD" id="cd05242">
    <property type="entry name" value="SDR_a8"/>
    <property type="match status" value="1"/>
</dbReference>
<dbReference type="OrthoDB" id="276721at2759"/>
<dbReference type="Gene3D" id="3.40.50.720">
    <property type="entry name" value="NAD(P)-binding Rossmann-like Domain"/>
    <property type="match status" value="1"/>
</dbReference>
<organism evidence="3 4">
    <name type="scientific">Leptobrachium leishanense</name>
    <name type="common">Leishan spiny toad</name>
    <dbReference type="NCBI Taxonomy" id="445787"/>
    <lineage>
        <taxon>Eukaryota</taxon>
        <taxon>Metazoa</taxon>
        <taxon>Chordata</taxon>
        <taxon>Craniata</taxon>
        <taxon>Vertebrata</taxon>
        <taxon>Euteleostomi</taxon>
        <taxon>Amphibia</taxon>
        <taxon>Batrachia</taxon>
        <taxon>Anura</taxon>
        <taxon>Pelobatoidea</taxon>
        <taxon>Megophryidae</taxon>
        <taxon>Leptobrachium</taxon>
    </lineage>
</organism>
<gene>
    <name evidence="3" type="primary">SDR39U1</name>
</gene>
<feature type="domain" description="NAD-dependent epimerase/dehydratase" evidence="1">
    <location>
        <begin position="3"/>
        <end position="61"/>
    </location>
</feature>
<reference evidence="3" key="1">
    <citation type="submission" date="2025-08" db="UniProtKB">
        <authorList>
            <consortium name="Ensembl"/>
        </authorList>
    </citation>
    <scope>IDENTIFICATION</scope>
</reference>
<evidence type="ECO:0000313" key="4">
    <source>
        <dbReference type="Proteomes" id="UP000694569"/>
    </source>
</evidence>